<dbReference type="EMBL" id="JBFOLJ010000008">
    <property type="protein sequence ID" value="KAL2516342.1"/>
    <property type="molecule type" value="Genomic_DNA"/>
</dbReference>
<evidence type="ECO:0000313" key="2">
    <source>
        <dbReference type="Proteomes" id="UP001604277"/>
    </source>
</evidence>
<gene>
    <name evidence="1" type="ORF">Fot_30313</name>
</gene>
<name>A0ABD1TUC8_9LAMI</name>
<evidence type="ECO:0000313" key="1">
    <source>
        <dbReference type="EMBL" id="KAL2516342.1"/>
    </source>
</evidence>
<dbReference type="AlphaFoldDB" id="A0ABD1TUC8"/>
<sequence length="127" mass="14539">MQTSTEIVAAAREIDTWARVLSKAHKKFGGFPYKFMDILQIVGQQRASIDETARERQRYALRATMSDERPQEQQFDGINSESNHVAMEVGAPLNHSMNATHIDNNDGNEVFEKCVSYRIFKIAHRHC</sequence>
<protein>
    <submittedName>
        <fullName evidence="1">Uncharacterized protein</fullName>
    </submittedName>
</protein>
<organism evidence="1 2">
    <name type="scientific">Forsythia ovata</name>
    <dbReference type="NCBI Taxonomy" id="205694"/>
    <lineage>
        <taxon>Eukaryota</taxon>
        <taxon>Viridiplantae</taxon>
        <taxon>Streptophyta</taxon>
        <taxon>Embryophyta</taxon>
        <taxon>Tracheophyta</taxon>
        <taxon>Spermatophyta</taxon>
        <taxon>Magnoliopsida</taxon>
        <taxon>eudicotyledons</taxon>
        <taxon>Gunneridae</taxon>
        <taxon>Pentapetalae</taxon>
        <taxon>asterids</taxon>
        <taxon>lamiids</taxon>
        <taxon>Lamiales</taxon>
        <taxon>Oleaceae</taxon>
        <taxon>Forsythieae</taxon>
        <taxon>Forsythia</taxon>
    </lineage>
</organism>
<proteinExistence type="predicted"/>
<keyword evidence="2" id="KW-1185">Reference proteome</keyword>
<reference evidence="2" key="1">
    <citation type="submission" date="2024-07" db="EMBL/GenBank/DDBJ databases">
        <title>Two chromosome-level genome assemblies of Korean endemic species Abeliophyllum distichum and Forsythia ovata (Oleaceae).</title>
        <authorList>
            <person name="Jang H."/>
        </authorList>
    </citation>
    <scope>NUCLEOTIDE SEQUENCE [LARGE SCALE GENOMIC DNA]</scope>
</reference>
<comment type="caution">
    <text evidence="1">The sequence shown here is derived from an EMBL/GenBank/DDBJ whole genome shotgun (WGS) entry which is preliminary data.</text>
</comment>
<dbReference type="Proteomes" id="UP001604277">
    <property type="component" value="Unassembled WGS sequence"/>
</dbReference>
<accession>A0ABD1TUC8</accession>